<reference evidence="2 3" key="1">
    <citation type="journal article" date="2024" name="IMA Fungus">
        <title>IMA Genome - F19 : A genome assembly and annotation guide to empower mycologists, including annotated draft genome sequences of Ceratocystis pirilliformis, Diaporthe australafricana, Fusarium ophioides, Paecilomyces lecythidis, and Sporothrix stenoceras.</title>
        <authorList>
            <person name="Aylward J."/>
            <person name="Wilson A.M."/>
            <person name="Visagie C.M."/>
            <person name="Spraker J."/>
            <person name="Barnes I."/>
            <person name="Buitendag C."/>
            <person name="Ceriani C."/>
            <person name="Del Mar Angel L."/>
            <person name="du Plessis D."/>
            <person name="Fuchs T."/>
            <person name="Gasser K."/>
            <person name="Kramer D."/>
            <person name="Li W."/>
            <person name="Munsamy K."/>
            <person name="Piso A."/>
            <person name="Price J.L."/>
            <person name="Sonnekus B."/>
            <person name="Thomas C."/>
            <person name="van der Nest A."/>
            <person name="van Dijk A."/>
            <person name="van Heerden A."/>
            <person name="van Vuuren N."/>
            <person name="Yilmaz N."/>
            <person name="Duong T.A."/>
            <person name="van der Merwe N.A."/>
            <person name="Wingfield M.J."/>
            <person name="Wingfield B.D."/>
        </authorList>
    </citation>
    <scope>NUCLEOTIDE SEQUENCE [LARGE SCALE GENOMIC DNA]</scope>
    <source>
        <strain evidence="2 3">CMW 18167</strain>
    </source>
</reference>
<keyword evidence="2" id="KW-0378">Hydrolase</keyword>
<proteinExistence type="predicted"/>
<dbReference type="Proteomes" id="UP001583193">
    <property type="component" value="Unassembled WGS sequence"/>
</dbReference>
<feature type="compositionally biased region" description="Polar residues" evidence="1">
    <location>
        <begin position="1"/>
        <end position="24"/>
    </location>
</feature>
<sequence>MNKKQTSISENKGNPNLNQLTISASIKKDGSATHNTPKATKKVSRIDSIEIVDLSQSPSTKFSVERHPGGDKWQHSNAAASKAANTKYRPHNQSEILTSKHQTIPGIDLDHDIIHDNRRSSSSEYGDSGLDDLPSPSVLLPVKDGAKTVVKGPSKLTDQVVDATGQENGAISNFKDLLVDDGDDIWFISENAICDINNTQRETAKDAAVAGITELSGSFDALSPPTGSSLEQSLPSFLKTDSDPMLTQYPDTEVIRGQKRDISLMEGNEGGNDHRKKSRSEDLCGILAKESTDARESLTIPDGWEGIDQSLLEEFKDIVNFF</sequence>
<feature type="compositionally biased region" description="Polar residues" evidence="1">
    <location>
        <begin position="91"/>
        <end position="102"/>
    </location>
</feature>
<protein>
    <submittedName>
        <fullName evidence="2">ATP-dependent DNA helicase MER3</fullName>
        <ecNumber evidence="2">3.6.4.12</ecNumber>
    </submittedName>
</protein>
<feature type="region of interest" description="Disordered" evidence="1">
    <location>
        <begin position="55"/>
        <end position="133"/>
    </location>
</feature>
<evidence type="ECO:0000256" key="1">
    <source>
        <dbReference type="SAM" id="MobiDB-lite"/>
    </source>
</evidence>
<gene>
    <name evidence="2" type="primary">HFM1_3</name>
    <name evidence="2" type="ORF">Plec18167_006407</name>
</gene>
<comment type="caution">
    <text evidence="2">The sequence shown here is derived from an EMBL/GenBank/DDBJ whole genome shotgun (WGS) entry which is preliminary data.</text>
</comment>
<dbReference type="EMBL" id="JAVDPF010000022">
    <property type="protein sequence ID" value="KAL1873357.1"/>
    <property type="molecule type" value="Genomic_DNA"/>
</dbReference>
<feature type="compositionally biased region" description="Low complexity" evidence="1">
    <location>
        <begin position="76"/>
        <end position="87"/>
    </location>
</feature>
<keyword evidence="2" id="KW-0067">ATP-binding</keyword>
<organism evidence="2 3">
    <name type="scientific">Paecilomyces lecythidis</name>
    <dbReference type="NCBI Taxonomy" id="3004212"/>
    <lineage>
        <taxon>Eukaryota</taxon>
        <taxon>Fungi</taxon>
        <taxon>Dikarya</taxon>
        <taxon>Ascomycota</taxon>
        <taxon>Pezizomycotina</taxon>
        <taxon>Eurotiomycetes</taxon>
        <taxon>Eurotiomycetidae</taxon>
        <taxon>Eurotiales</taxon>
        <taxon>Thermoascaceae</taxon>
        <taxon>Paecilomyces</taxon>
    </lineage>
</organism>
<feature type="compositionally biased region" description="Basic and acidic residues" evidence="1">
    <location>
        <begin position="63"/>
        <end position="74"/>
    </location>
</feature>
<keyword evidence="3" id="KW-1185">Reference proteome</keyword>
<feature type="compositionally biased region" description="Basic and acidic residues" evidence="1">
    <location>
        <begin position="108"/>
        <end position="121"/>
    </location>
</feature>
<dbReference type="GO" id="GO:0016787">
    <property type="term" value="F:hydrolase activity"/>
    <property type="evidence" value="ECO:0007669"/>
    <property type="project" value="UniProtKB-KW"/>
</dbReference>
<evidence type="ECO:0000313" key="2">
    <source>
        <dbReference type="EMBL" id="KAL1873357.1"/>
    </source>
</evidence>
<name>A0ABR3XCE5_9EURO</name>
<dbReference type="EC" id="3.6.4.12" evidence="2"/>
<dbReference type="GO" id="GO:0003678">
    <property type="term" value="F:DNA helicase activity"/>
    <property type="evidence" value="ECO:0007669"/>
    <property type="project" value="UniProtKB-EC"/>
</dbReference>
<keyword evidence="2" id="KW-0547">Nucleotide-binding</keyword>
<evidence type="ECO:0000313" key="3">
    <source>
        <dbReference type="Proteomes" id="UP001583193"/>
    </source>
</evidence>
<keyword evidence="2" id="KW-0347">Helicase</keyword>
<feature type="region of interest" description="Disordered" evidence="1">
    <location>
        <begin position="1"/>
        <end position="43"/>
    </location>
</feature>
<accession>A0ABR3XCE5</accession>